<protein>
    <submittedName>
        <fullName evidence="1">Uncharacterized protein</fullName>
    </submittedName>
</protein>
<dbReference type="EMBL" id="GBRH01204460">
    <property type="protein sequence ID" value="JAD93435.1"/>
    <property type="molecule type" value="Transcribed_RNA"/>
</dbReference>
<proteinExistence type="predicted"/>
<accession>A0A0A9E6A6</accession>
<reference evidence="1" key="1">
    <citation type="submission" date="2014-09" db="EMBL/GenBank/DDBJ databases">
        <authorList>
            <person name="Magalhaes I.L.F."/>
            <person name="Oliveira U."/>
            <person name="Santos F.R."/>
            <person name="Vidigal T.H.D.A."/>
            <person name="Brescovit A.D."/>
            <person name="Santos A.J."/>
        </authorList>
    </citation>
    <scope>NUCLEOTIDE SEQUENCE</scope>
    <source>
        <tissue evidence="1">Shoot tissue taken approximately 20 cm above the soil surface</tissue>
    </source>
</reference>
<sequence length="66" mass="7433">MQVRVGKLLITLLVEILGCLLLFSFEKDGCLFSARDGQLKRVRVILKLNVCGCICLRHSICKVLDK</sequence>
<name>A0A0A9E6A6_ARUDO</name>
<reference evidence="1" key="2">
    <citation type="journal article" date="2015" name="Data Brief">
        <title>Shoot transcriptome of the giant reed, Arundo donax.</title>
        <authorList>
            <person name="Barrero R.A."/>
            <person name="Guerrero F.D."/>
            <person name="Moolhuijzen P."/>
            <person name="Goolsby J.A."/>
            <person name="Tidwell J."/>
            <person name="Bellgard S.E."/>
            <person name="Bellgard M.I."/>
        </authorList>
    </citation>
    <scope>NUCLEOTIDE SEQUENCE</scope>
    <source>
        <tissue evidence="1">Shoot tissue taken approximately 20 cm above the soil surface</tissue>
    </source>
</reference>
<dbReference type="AlphaFoldDB" id="A0A0A9E6A6"/>
<evidence type="ECO:0000313" key="1">
    <source>
        <dbReference type="EMBL" id="JAD93435.1"/>
    </source>
</evidence>
<organism evidence="1">
    <name type="scientific">Arundo donax</name>
    <name type="common">Giant reed</name>
    <name type="synonym">Donax arundinaceus</name>
    <dbReference type="NCBI Taxonomy" id="35708"/>
    <lineage>
        <taxon>Eukaryota</taxon>
        <taxon>Viridiplantae</taxon>
        <taxon>Streptophyta</taxon>
        <taxon>Embryophyta</taxon>
        <taxon>Tracheophyta</taxon>
        <taxon>Spermatophyta</taxon>
        <taxon>Magnoliopsida</taxon>
        <taxon>Liliopsida</taxon>
        <taxon>Poales</taxon>
        <taxon>Poaceae</taxon>
        <taxon>PACMAD clade</taxon>
        <taxon>Arundinoideae</taxon>
        <taxon>Arundineae</taxon>
        <taxon>Arundo</taxon>
    </lineage>
</organism>